<dbReference type="RefSeq" id="WP_185136253.1">
    <property type="nucleotide sequence ID" value="NZ_JACJVR010000051.1"/>
</dbReference>
<keyword evidence="10" id="KW-1185">Reference proteome</keyword>
<keyword evidence="5 8" id="KW-0812">Transmembrane</keyword>
<feature type="transmembrane region" description="Helical" evidence="8">
    <location>
        <begin position="298"/>
        <end position="318"/>
    </location>
</feature>
<proteinExistence type="inferred from homology"/>
<keyword evidence="4" id="KW-0309">Germination</keyword>
<dbReference type="Pfam" id="PF03845">
    <property type="entry name" value="Spore_permease"/>
    <property type="match status" value="1"/>
</dbReference>
<feature type="transmembrane region" description="Helical" evidence="8">
    <location>
        <begin position="7"/>
        <end position="23"/>
    </location>
</feature>
<evidence type="ECO:0000256" key="1">
    <source>
        <dbReference type="ARBA" id="ARBA00004141"/>
    </source>
</evidence>
<evidence type="ECO:0000313" key="9">
    <source>
        <dbReference type="EMBL" id="MBB6692261.1"/>
    </source>
</evidence>
<comment type="similarity">
    <text evidence="2">Belongs to the amino acid-polyamine-organocation (APC) superfamily. Spore germination protein (SGP) (TC 2.A.3.9) family.</text>
</comment>
<dbReference type="GO" id="GO:0009847">
    <property type="term" value="P:spore germination"/>
    <property type="evidence" value="ECO:0007669"/>
    <property type="project" value="InterPro"/>
</dbReference>
<comment type="caution">
    <text evidence="9">The sequence shown here is derived from an EMBL/GenBank/DDBJ whole genome shotgun (WGS) entry which is preliminary data.</text>
</comment>
<feature type="transmembrane region" description="Helical" evidence="8">
    <location>
        <begin position="35"/>
        <end position="54"/>
    </location>
</feature>
<feature type="transmembrane region" description="Helical" evidence="8">
    <location>
        <begin position="102"/>
        <end position="123"/>
    </location>
</feature>
<evidence type="ECO:0000256" key="2">
    <source>
        <dbReference type="ARBA" id="ARBA00007998"/>
    </source>
</evidence>
<reference evidence="9 10" key="1">
    <citation type="submission" date="2020-08" db="EMBL/GenBank/DDBJ databases">
        <title>Cohnella phylogeny.</title>
        <authorList>
            <person name="Dunlap C."/>
        </authorList>
    </citation>
    <scope>NUCLEOTIDE SEQUENCE [LARGE SCALE GENOMIC DNA]</scope>
    <source>
        <strain evidence="9 10">DSM 25239</strain>
    </source>
</reference>
<evidence type="ECO:0000256" key="3">
    <source>
        <dbReference type="ARBA" id="ARBA00022448"/>
    </source>
</evidence>
<dbReference type="Proteomes" id="UP000553776">
    <property type="component" value="Unassembled WGS sequence"/>
</dbReference>
<evidence type="ECO:0000256" key="4">
    <source>
        <dbReference type="ARBA" id="ARBA00022544"/>
    </source>
</evidence>
<protein>
    <submittedName>
        <fullName evidence="9">GerAB/ArcD/ProY family transporter</fullName>
    </submittedName>
</protein>
<keyword evidence="7 8" id="KW-0472">Membrane</keyword>
<keyword evidence="3" id="KW-0813">Transport</keyword>
<feature type="transmembrane region" description="Helical" evidence="8">
    <location>
        <begin position="330"/>
        <end position="347"/>
    </location>
</feature>
<organism evidence="9 10">
    <name type="scientific">Cohnella xylanilytica</name>
    <dbReference type="NCBI Taxonomy" id="557555"/>
    <lineage>
        <taxon>Bacteria</taxon>
        <taxon>Bacillati</taxon>
        <taxon>Bacillota</taxon>
        <taxon>Bacilli</taxon>
        <taxon>Bacillales</taxon>
        <taxon>Paenibacillaceae</taxon>
        <taxon>Cohnella</taxon>
    </lineage>
</organism>
<feature type="transmembrane region" description="Helical" evidence="8">
    <location>
        <begin position="253"/>
        <end position="277"/>
    </location>
</feature>
<dbReference type="AlphaFoldDB" id="A0A841U2B9"/>
<dbReference type="EMBL" id="JACJVR010000051">
    <property type="protein sequence ID" value="MBB6692261.1"/>
    <property type="molecule type" value="Genomic_DNA"/>
</dbReference>
<sequence length="363" mass="42069">MARSLHVLLVYVVTHLGLIFFMYPEDIIASADEGHWVPILTGFAFHFAFLWIYMKGLSRGGGKDLTSLYLELGKVAAALLLLPVFVYFLMVNIITIRSYSEIITIVFLSNTPLWAIMLLLFLIPAWMASLGIRTIFRATFLVAAVCLPLVLFIFVSSFQNVDWRYVYPLLDKHYTFWNRISFYKSFFAYAGSFLFLGFVQPYFSYRIRTVLWTAVGILPLFLFSVYVPLLTFGESTASTFFFPYVVTLDMIQINWLMFERITVFFLMSLIIFVMLFVSLVLWQSSQIVGRFWPKAKTNWIIGGLFVVIFAGCLTVRSWNEVERLFIWNTWIRWYVLIVVPLTVYALGRRAERDAGGDRYAAGR</sequence>
<dbReference type="InterPro" id="IPR004761">
    <property type="entry name" value="Spore_GerAB"/>
</dbReference>
<dbReference type="PANTHER" id="PTHR34975">
    <property type="entry name" value="SPORE GERMINATION PROTEIN A2"/>
    <property type="match status" value="1"/>
</dbReference>
<feature type="transmembrane region" description="Helical" evidence="8">
    <location>
        <begin position="75"/>
        <end position="96"/>
    </location>
</feature>
<evidence type="ECO:0000256" key="5">
    <source>
        <dbReference type="ARBA" id="ARBA00022692"/>
    </source>
</evidence>
<evidence type="ECO:0000256" key="7">
    <source>
        <dbReference type="ARBA" id="ARBA00023136"/>
    </source>
</evidence>
<evidence type="ECO:0000256" key="8">
    <source>
        <dbReference type="SAM" id="Phobius"/>
    </source>
</evidence>
<dbReference type="GO" id="GO:0016020">
    <property type="term" value="C:membrane"/>
    <property type="evidence" value="ECO:0007669"/>
    <property type="project" value="UniProtKB-SubCell"/>
</dbReference>
<feature type="transmembrane region" description="Helical" evidence="8">
    <location>
        <begin position="135"/>
        <end position="156"/>
    </location>
</feature>
<evidence type="ECO:0000313" key="10">
    <source>
        <dbReference type="Proteomes" id="UP000553776"/>
    </source>
</evidence>
<keyword evidence="6 8" id="KW-1133">Transmembrane helix</keyword>
<accession>A0A841U2B9</accession>
<feature type="transmembrane region" description="Helical" evidence="8">
    <location>
        <begin position="176"/>
        <end position="198"/>
    </location>
</feature>
<feature type="transmembrane region" description="Helical" evidence="8">
    <location>
        <begin position="210"/>
        <end position="233"/>
    </location>
</feature>
<evidence type="ECO:0000256" key="6">
    <source>
        <dbReference type="ARBA" id="ARBA00022989"/>
    </source>
</evidence>
<name>A0A841U2B9_9BACL</name>
<comment type="subcellular location">
    <subcellularLocation>
        <location evidence="1">Membrane</location>
        <topology evidence="1">Multi-pass membrane protein</topology>
    </subcellularLocation>
</comment>
<gene>
    <name evidence="9" type="ORF">H7B90_12690</name>
</gene>
<dbReference type="PANTHER" id="PTHR34975:SF2">
    <property type="entry name" value="SPORE GERMINATION PROTEIN A2"/>
    <property type="match status" value="1"/>
</dbReference>